<keyword evidence="5 8" id="KW-0812">Transmembrane</keyword>
<evidence type="ECO:0000256" key="4">
    <source>
        <dbReference type="ARBA" id="ARBA00022475"/>
    </source>
</evidence>
<feature type="transmembrane region" description="Helical" evidence="8">
    <location>
        <begin position="250"/>
        <end position="271"/>
    </location>
</feature>
<comment type="similarity">
    <text evidence="2">Belongs to the autoinducer-2 exporter (AI-2E) (TC 2.A.86) family.</text>
</comment>
<evidence type="ECO:0000256" key="5">
    <source>
        <dbReference type="ARBA" id="ARBA00022692"/>
    </source>
</evidence>
<feature type="transmembrane region" description="Helical" evidence="8">
    <location>
        <begin position="18"/>
        <end position="36"/>
    </location>
</feature>
<feature type="transmembrane region" description="Helical" evidence="8">
    <location>
        <begin position="42"/>
        <end position="60"/>
    </location>
</feature>
<keyword evidence="6 8" id="KW-1133">Transmembrane helix</keyword>
<evidence type="ECO:0000256" key="8">
    <source>
        <dbReference type="SAM" id="Phobius"/>
    </source>
</evidence>
<comment type="subcellular location">
    <subcellularLocation>
        <location evidence="1">Cell membrane</location>
        <topology evidence="1">Multi-pass membrane protein</topology>
    </subcellularLocation>
</comment>
<keyword evidence="3" id="KW-0813">Transport</keyword>
<accession>A0A3B0XVP3</accession>
<feature type="transmembrane region" description="Helical" evidence="8">
    <location>
        <begin position="67"/>
        <end position="93"/>
    </location>
</feature>
<dbReference type="InterPro" id="IPR002549">
    <property type="entry name" value="AI-2E-like"/>
</dbReference>
<keyword evidence="7 8" id="KW-0472">Membrane</keyword>
<dbReference type="PANTHER" id="PTHR21716">
    <property type="entry name" value="TRANSMEMBRANE PROTEIN"/>
    <property type="match status" value="1"/>
</dbReference>
<proteinExistence type="inferred from homology"/>
<protein>
    <submittedName>
        <fullName evidence="9">Permease PerM (= YfgO)</fullName>
    </submittedName>
</protein>
<evidence type="ECO:0000256" key="1">
    <source>
        <dbReference type="ARBA" id="ARBA00004651"/>
    </source>
</evidence>
<feature type="transmembrane region" description="Helical" evidence="8">
    <location>
        <begin position="278"/>
        <end position="299"/>
    </location>
</feature>
<name>A0A3B0XVP3_9ZZZZ</name>
<evidence type="ECO:0000256" key="7">
    <source>
        <dbReference type="ARBA" id="ARBA00023136"/>
    </source>
</evidence>
<feature type="transmembrane region" description="Helical" evidence="8">
    <location>
        <begin position="155"/>
        <end position="176"/>
    </location>
</feature>
<feature type="transmembrane region" description="Helical" evidence="8">
    <location>
        <begin position="216"/>
        <end position="238"/>
    </location>
</feature>
<dbReference type="PANTHER" id="PTHR21716:SF53">
    <property type="entry name" value="PERMEASE PERM-RELATED"/>
    <property type="match status" value="1"/>
</dbReference>
<dbReference type="EMBL" id="UOFI01000093">
    <property type="protein sequence ID" value="VAW67192.1"/>
    <property type="molecule type" value="Genomic_DNA"/>
</dbReference>
<dbReference type="GO" id="GO:0005886">
    <property type="term" value="C:plasma membrane"/>
    <property type="evidence" value="ECO:0007669"/>
    <property type="project" value="UniProtKB-SubCell"/>
</dbReference>
<evidence type="ECO:0000256" key="3">
    <source>
        <dbReference type="ARBA" id="ARBA00022448"/>
    </source>
</evidence>
<evidence type="ECO:0000256" key="2">
    <source>
        <dbReference type="ARBA" id="ARBA00009773"/>
    </source>
</evidence>
<dbReference type="Pfam" id="PF01594">
    <property type="entry name" value="AI-2E_transport"/>
    <property type="match status" value="1"/>
</dbReference>
<dbReference type="AlphaFoldDB" id="A0A3B0XVP3"/>
<keyword evidence="4" id="KW-1003">Cell membrane</keyword>
<evidence type="ECO:0000313" key="9">
    <source>
        <dbReference type="EMBL" id="VAW67192.1"/>
    </source>
</evidence>
<gene>
    <name evidence="9" type="ORF">MNBD_GAMMA09-3051</name>
</gene>
<evidence type="ECO:0000256" key="6">
    <source>
        <dbReference type="ARBA" id="ARBA00022989"/>
    </source>
</evidence>
<feature type="transmembrane region" description="Helical" evidence="8">
    <location>
        <begin position="311"/>
        <end position="344"/>
    </location>
</feature>
<organism evidence="9">
    <name type="scientific">hydrothermal vent metagenome</name>
    <dbReference type="NCBI Taxonomy" id="652676"/>
    <lineage>
        <taxon>unclassified sequences</taxon>
        <taxon>metagenomes</taxon>
        <taxon>ecological metagenomes</taxon>
    </lineage>
</organism>
<sequence length="354" mass="38920">MIDVLKNWYERNFADPQAVILALILIFVSVIIIFMGKVLTPVIAAVVIAYVLEGVVLKLCKFKLPRVLVVTMVIVGFLLLLMVLMLGLSPLIYQQLSQFIVEVPNMLTAGQSLLLSLPQDYPFISEAQIAEMVTQVNNELASLGQLVVSKSLSSVVNVFTVLVYMVVVPLLVFFFLKDKESIIRWLSRFLPEQGGLATKVWNDVDIKIGSYIRGKLFEIVVVGIVTFIPLKILGLQYAALLSLFVGLSVIIPYVGAVAVTIPVALVAYFQFGIGSEFFYIMLAYLIVQFLDGNLLVPLLFAEAVDMHPAAIIIAVLVFGGLWGVWGVFFAIPLAAVIQAVITAWPTHGAKNIME</sequence>
<dbReference type="GO" id="GO:0055085">
    <property type="term" value="P:transmembrane transport"/>
    <property type="evidence" value="ECO:0007669"/>
    <property type="project" value="TreeGrafter"/>
</dbReference>
<reference evidence="9" key="1">
    <citation type="submission" date="2018-06" db="EMBL/GenBank/DDBJ databases">
        <authorList>
            <person name="Zhirakovskaya E."/>
        </authorList>
    </citation>
    <scope>NUCLEOTIDE SEQUENCE</scope>
</reference>